<keyword evidence="2" id="KW-1185">Reference proteome</keyword>
<protein>
    <submittedName>
        <fullName evidence="1">Uncharacterized protein</fullName>
    </submittedName>
</protein>
<gene>
    <name evidence="1" type="ORF">U9M48_029185</name>
</gene>
<dbReference type="AlphaFoldDB" id="A0AAQ3TX17"/>
<proteinExistence type="predicted"/>
<evidence type="ECO:0000313" key="2">
    <source>
        <dbReference type="Proteomes" id="UP001341281"/>
    </source>
</evidence>
<dbReference type="Proteomes" id="UP001341281">
    <property type="component" value="Chromosome 06"/>
</dbReference>
<reference evidence="1 2" key="1">
    <citation type="submission" date="2024-02" db="EMBL/GenBank/DDBJ databases">
        <title>High-quality chromosome-scale genome assembly of Pensacola bahiagrass (Paspalum notatum Flugge var. saurae).</title>
        <authorList>
            <person name="Vega J.M."/>
            <person name="Podio M."/>
            <person name="Orjuela J."/>
            <person name="Siena L.A."/>
            <person name="Pessino S.C."/>
            <person name="Combes M.C."/>
            <person name="Mariac C."/>
            <person name="Albertini E."/>
            <person name="Pupilli F."/>
            <person name="Ortiz J.P.A."/>
            <person name="Leblanc O."/>
        </authorList>
    </citation>
    <scope>NUCLEOTIDE SEQUENCE [LARGE SCALE GENOMIC DNA]</scope>
    <source>
        <strain evidence="1">R1</strain>
        <tissue evidence="1">Leaf</tissue>
    </source>
</reference>
<name>A0AAQ3TX17_PASNO</name>
<evidence type="ECO:0000313" key="1">
    <source>
        <dbReference type="EMBL" id="WVZ81854.1"/>
    </source>
</evidence>
<sequence>MPKVESGQPMSVSPGGGCLPVCPLSASLRATAAAGKPWRLTGDEQLLAKVQSTWLVLQGWDQRRKPRWIFFGMSTASPSCVVPSMEASTRSQRICFILQGENLVL</sequence>
<dbReference type="EMBL" id="CP144750">
    <property type="protein sequence ID" value="WVZ81854.1"/>
    <property type="molecule type" value="Genomic_DNA"/>
</dbReference>
<accession>A0AAQ3TX17</accession>
<organism evidence="1 2">
    <name type="scientific">Paspalum notatum var. saurae</name>
    <dbReference type="NCBI Taxonomy" id="547442"/>
    <lineage>
        <taxon>Eukaryota</taxon>
        <taxon>Viridiplantae</taxon>
        <taxon>Streptophyta</taxon>
        <taxon>Embryophyta</taxon>
        <taxon>Tracheophyta</taxon>
        <taxon>Spermatophyta</taxon>
        <taxon>Magnoliopsida</taxon>
        <taxon>Liliopsida</taxon>
        <taxon>Poales</taxon>
        <taxon>Poaceae</taxon>
        <taxon>PACMAD clade</taxon>
        <taxon>Panicoideae</taxon>
        <taxon>Andropogonodae</taxon>
        <taxon>Paspaleae</taxon>
        <taxon>Paspalinae</taxon>
        <taxon>Paspalum</taxon>
    </lineage>
</organism>